<evidence type="ECO:0000313" key="3">
    <source>
        <dbReference type="Proteomes" id="UP000008037"/>
    </source>
</evidence>
<gene>
    <name evidence="2" type="ordered locus">Ngar_c13100</name>
</gene>
<accession>K0IHA1</accession>
<evidence type="ECO:0000256" key="1">
    <source>
        <dbReference type="SAM" id="Phobius"/>
    </source>
</evidence>
<protein>
    <submittedName>
        <fullName evidence="2">Uncharacterized protein</fullName>
    </submittedName>
</protein>
<reference evidence="2 3" key="1">
    <citation type="journal article" date="2012" name="Environ. Microbiol.">
        <title>The genome of the ammonia-oxidizing Candidatus Nitrososphaera gargensis: insights into metabolic versatility and environmental adaptations.</title>
        <authorList>
            <person name="Spang A."/>
            <person name="Poehlein A."/>
            <person name="Offre P."/>
            <person name="Zumbragel S."/>
            <person name="Haider S."/>
            <person name="Rychlik N."/>
            <person name="Nowka B."/>
            <person name="Schmeisser C."/>
            <person name="Lebedeva E.V."/>
            <person name="Rattei T."/>
            <person name="Bohm C."/>
            <person name="Schmid M."/>
            <person name="Galushko A."/>
            <person name="Hatzenpichler R."/>
            <person name="Weinmaier T."/>
            <person name="Daniel R."/>
            <person name="Schleper C."/>
            <person name="Spieck E."/>
            <person name="Streit W."/>
            <person name="Wagner M."/>
        </authorList>
    </citation>
    <scope>NUCLEOTIDE SEQUENCE [LARGE SCALE GENOMIC DNA]</scope>
    <source>
        <strain evidence="3">Ga9.2</strain>
    </source>
</reference>
<organism evidence="2 3">
    <name type="scientific">Nitrososphaera gargensis (strain Ga9.2)</name>
    <dbReference type="NCBI Taxonomy" id="1237085"/>
    <lineage>
        <taxon>Archaea</taxon>
        <taxon>Nitrososphaerota</taxon>
        <taxon>Nitrososphaeria</taxon>
        <taxon>Nitrososphaerales</taxon>
        <taxon>Nitrososphaeraceae</taxon>
        <taxon>Nitrososphaera</taxon>
    </lineage>
</organism>
<feature type="transmembrane region" description="Helical" evidence="1">
    <location>
        <begin position="74"/>
        <end position="94"/>
    </location>
</feature>
<dbReference type="KEGG" id="nga:Ngar_c13100"/>
<dbReference type="EMBL" id="CP002408">
    <property type="protein sequence ID" value="AFU58248.1"/>
    <property type="molecule type" value="Genomic_DNA"/>
</dbReference>
<dbReference type="Proteomes" id="UP000008037">
    <property type="component" value="Chromosome"/>
</dbReference>
<dbReference type="HOGENOM" id="CLU_2079493_0_0_2"/>
<dbReference type="STRING" id="1237085.Ngar_c13100"/>
<keyword evidence="1" id="KW-1133">Transmembrane helix</keyword>
<keyword evidence="1" id="KW-0812">Transmembrane</keyword>
<name>K0IHA1_NITGG</name>
<sequence length="117" mass="12200">MKHARTSILQRFKPRLAVAGSGLAAGAISSLAISALILLVEKIADLPVGTFYLVLVSALLQMQEHTVTTVALGFLLHLAAGSVMGVVISVPFCVSKRSFVSSGRYAPVYGLAAGFVL</sequence>
<feature type="transmembrane region" description="Helical" evidence="1">
    <location>
        <begin position="16"/>
        <end position="39"/>
    </location>
</feature>
<proteinExistence type="predicted"/>
<dbReference type="AlphaFoldDB" id="K0IHA1"/>
<dbReference type="InParanoid" id="K0IHA1"/>
<dbReference type="GeneID" id="13797569"/>
<dbReference type="BioCyc" id="CNIT1237085:G1324-1308-MONOMER"/>
<keyword evidence="3" id="KW-1185">Reference proteome</keyword>
<keyword evidence="1" id="KW-0472">Membrane</keyword>
<dbReference type="RefSeq" id="WP_015018785.1">
    <property type="nucleotide sequence ID" value="NC_018719.1"/>
</dbReference>
<evidence type="ECO:0000313" key="2">
    <source>
        <dbReference type="EMBL" id="AFU58248.1"/>
    </source>
</evidence>
<feature type="transmembrane region" description="Helical" evidence="1">
    <location>
        <begin position="46"/>
        <end position="62"/>
    </location>
</feature>